<feature type="signal peptide" evidence="1">
    <location>
        <begin position="1"/>
        <end position="24"/>
    </location>
</feature>
<evidence type="ECO:0000256" key="1">
    <source>
        <dbReference type="SAM" id="SignalP"/>
    </source>
</evidence>
<keyword evidence="3" id="KW-1185">Reference proteome</keyword>
<dbReference type="RefSeq" id="WP_213494631.1">
    <property type="nucleotide sequence ID" value="NZ_CP074694.1"/>
</dbReference>
<keyword evidence="1" id="KW-0732">Signal</keyword>
<dbReference type="Proteomes" id="UP000676194">
    <property type="component" value="Chromosome"/>
</dbReference>
<feature type="chain" id="PRO_5034952722" evidence="1">
    <location>
        <begin position="25"/>
        <end position="80"/>
    </location>
</feature>
<reference evidence="2" key="1">
    <citation type="submission" date="2021-05" db="EMBL/GenBank/DDBJ databases">
        <title>Complete genome sequence of the cellulolytic planctomycete Telmatocola sphagniphila SP2T and characterization of the first cellulase from planctomycetes.</title>
        <authorList>
            <person name="Rakitin A.L."/>
            <person name="Beletsky A.V."/>
            <person name="Naumoff D.G."/>
            <person name="Kulichevskaya I.S."/>
            <person name="Mardanov A.V."/>
            <person name="Ravin N.V."/>
            <person name="Dedysh S.N."/>
        </authorList>
    </citation>
    <scope>NUCLEOTIDE SEQUENCE</scope>
    <source>
        <strain evidence="2">SP2T</strain>
    </source>
</reference>
<gene>
    <name evidence="2" type="ORF">KIH39_18060</name>
</gene>
<dbReference type="AlphaFoldDB" id="A0A8E6B2K4"/>
<protein>
    <submittedName>
        <fullName evidence="2">Uncharacterized protein</fullName>
    </submittedName>
</protein>
<organism evidence="2 3">
    <name type="scientific">Telmatocola sphagniphila</name>
    <dbReference type="NCBI Taxonomy" id="1123043"/>
    <lineage>
        <taxon>Bacteria</taxon>
        <taxon>Pseudomonadati</taxon>
        <taxon>Planctomycetota</taxon>
        <taxon>Planctomycetia</taxon>
        <taxon>Gemmatales</taxon>
        <taxon>Gemmataceae</taxon>
    </lineage>
</organism>
<sequence>MLAKAKLQAAAFIGFGMMLGYATATGNLNPISWAKGNPPEVTQTANSGTDPKASTLVALANHNERVSLQAEKTGKKPKTF</sequence>
<name>A0A8E6B2K4_9BACT</name>
<accession>A0A8E6B2K4</accession>
<dbReference type="EMBL" id="CP074694">
    <property type="protein sequence ID" value="QVL30748.1"/>
    <property type="molecule type" value="Genomic_DNA"/>
</dbReference>
<dbReference type="KEGG" id="tsph:KIH39_18060"/>
<evidence type="ECO:0000313" key="3">
    <source>
        <dbReference type="Proteomes" id="UP000676194"/>
    </source>
</evidence>
<evidence type="ECO:0000313" key="2">
    <source>
        <dbReference type="EMBL" id="QVL30748.1"/>
    </source>
</evidence>
<proteinExistence type="predicted"/>